<name>A0A2W5SSG9_VARPD</name>
<evidence type="ECO:0000313" key="1">
    <source>
        <dbReference type="EMBL" id="PZQ77690.1"/>
    </source>
</evidence>
<dbReference type="AlphaFoldDB" id="A0A2W5SSG9"/>
<sequence>MLLVCLRSGGRIGCRESLGLAPGQRSEQTLGLLQLLTQHLDSVAVASALFRSGDRSLLGS</sequence>
<evidence type="ECO:0000313" key="2">
    <source>
        <dbReference type="Proteomes" id="UP000249135"/>
    </source>
</evidence>
<comment type="caution">
    <text evidence="1">The sequence shown here is derived from an EMBL/GenBank/DDBJ whole genome shotgun (WGS) entry which is preliminary data.</text>
</comment>
<protein>
    <submittedName>
        <fullName evidence="1">Uncharacterized protein</fullName>
    </submittedName>
</protein>
<organism evidence="1 2">
    <name type="scientific">Variovorax paradoxus</name>
    <dbReference type="NCBI Taxonomy" id="34073"/>
    <lineage>
        <taxon>Bacteria</taxon>
        <taxon>Pseudomonadati</taxon>
        <taxon>Pseudomonadota</taxon>
        <taxon>Betaproteobacteria</taxon>
        <taxon>Burkholderiales</taxon>
        <taxon>Comamonadaceae</taxon>
        <taxon>Variovorax</taxon>
    </lineage>
</organism>
<reference evidence="1 2" key="1">
    <citation type="submission" date="2017-08" db="EMBL/GenBank/DDBJ databases">
        <title>Infants hospitalized years apart are colonized by the same room-sourced microbial strains.</title>
        <authorList>
            <person name="Brooks B."/>
            <person name="Olm M.R."/>
            <person name="Firek B.A."/>
            <person name="Baker R."/>
            <person name="Thomas B.C."/>
            <person name="Morowitz M.J."/>
            <person name="Banfield J.F."/>
        </authorList>
    </citation>
    <scope>NUCLEOTIDE SEQUENCE [LARGE SCALE GENOMIC DNA]</scope>
    <source>
        <strain evidence="1">S2_005_003_R2_41</strain>
    </source>
</reference>
<accession>A0A2W5SSG9</accession>
<gene>
    <name evidence="1" type="ORF">DI563_02805</name>
</gene>
<dbReference type="EMBL" id="QFPP01000012">
    <property type="protein sequence ID" value="PZQ77690.1"/>
    <property type="molecule type" value="Genomic_DNA"/>
</dbReference>
<dbReference type="Proteomes" id="UP000249135">
    <property type="component" value="Unassembled WGS sequence"/>
</dbReference>
<proteinExistence type="predicted"/>